<dbReference type="GO" id="GO:0003677">
    <property type="term" value="F:DNA binding"/>
    <property type="evidence" value="ECO:0007669"/>
    <property type="project" value="InterPro"/>
</dbReference>
<accession>A0A5E4YEX0</accession>
<evidence type="ECO:0000259" key="1">
    <source>
        <dbReference type="PROSITE" id="PS50943"/>
    </source>
</evidence>
<dbReference type="CDD" id="cd00093">
    <property type="entry name" value="HTH_XRE"/>
    <property type="match status" value="1"/>
</dbReference>
<dbReference type="PROSITE" id="PS50943">
    <property type="entry name" value="HTH_CROC1"/>
    <property type="match status" value="1"/>
</dbReference>
<evidence type="ECO:0000313" key="3">
    <source>
        <dbReference type="Proteomes" id="UP000343335"/>
    </source>
</evidence>
<sequence>MIVITYILDFRFCQCWLSWEVNFPKMIAMTDFSIDVLPSQFGASFQRARKARKRSQIWVAEHAGLSRMTIVQLEKGENVGLHAVMKALGALDLGLRLDTARLNYDDIRRMDDDDG</sequence>
<gene>
    <name evidence="2" type="ORF">PCO31010_04455</name>
</gene>
<evidence type="ECO:0000313" key="2">
    <source>
        <dbReference type="EMBL" id="VVE46633.1"/>
    </source>
</evidence>
<dbReference type="InterPro" id="IPR010982">
    <property type="entry name" value="Lambda_DNA-bd_dom_sf"/>
</dbReference>
<dbReference type="EMBL" id="CABPSA010000009">
    <property type="protein sequence ID" value="VVE46633.1"/>
    <property type="molecule type" value="Genomic_DNA"/>
</dbReference>
<protein>
    <recommendedName>
        <fullName evidence="1">HTH cro/C1-type domain-containing protein</fullName>
    </recommendedName>
</protein>
<organism evidence="2 3">
    <name type="scientific">Pandoraea commovens</name>
    <dbReference type="NCBI Taxonomy" id="2508289"/>
    <lineage>
        <taxon>Bacteria</taxon>
        <taxon>Pseudomonadati</taxon>
        <taxon>Pseudomonadota</taxon>
        <taxon>Betaproteobacteria</taxon>
        <taxon>Burkholderiales</taxon>
        <taxon>Burkholderiaceae</taxon>
        <taxon>Pandoraea</taxon>
    </lineage>
</organism>
<dbReference type="Proteomes" id="UP000343335">
    <property type="component" value="Unassembled WGS sequence"/>
</dbReference>
<dbReference type="SUPFAM" id="SSF47413">
    <property type="entry name" value="lambda repressor-like DNA-binding domains"/>
    <property type="match status" value="1"/>
</dbReference>
<dbReference type="InterPro" id="IPR001387">
    <property type="entry name" value="Cro/C1-type_HTH"/>
</dbReference>
<reference evidence="2 3" key="1">
    <citation type="submission" date="2019-08" db="EMBL/GenBank/DDBJ databases">
        <authorList>
            <person name="Peeters C."/>
        </authorList>
    </citation>
    <scope>NUCLEOTIDE SEQUENCE [LARGE SCALE GENOMIC DNA]</scope>
    <source>
        <strain evidence="2 3">LMG 31010</strain>
    </source>
</reference>
<dbReference type="AlphaFoldDB" id="A0A5E4YEX0"/>
<proteinExistence type="predicted"/>
<dbReference type="OrthoDB" id="6897133at2"/>
<name>A0A5E4YEX0_9BURK</name>
<dbReference type="RefSeq" id="WP_150666157.1">
    <property type="nucleotide sequence ID" value="NZ_CABPSA010000009.1"/>
</dbReference>
<dbReference type="Gene3D" id="1.10.260.40">
    <property type="entry name" value="lambda repressor-like DNA-binding domains"/>
    <property type="match status" value="1"/>
</dbReference>
<feature type="domain" description="HTH cro/C1-type" evidence="1">
    <location>
        <begin position="45"/>
        <end position="100"/>
    </location>
</feature>